<evidence type="ECO:0000313" key="12">
    <source>
        <dbReference type="Proteomes" id="UP000293142"/>
    </source>
</evidence>
<dbReference type="InterPro" id="IPR018062">
    <property type="entry name" value="HTH_AraC-typ_CS"/>
</dbReference>
<dbReference type="SMART" id="SM00342">
    <property type="entry name" value="HTH_ARAC"/>
    <property type="match status" value="1"/>
</dbReference>
<dbReference type="GO" id="GO:0003700">
    <property type="term" value="F:DNA-binding transcription factor activity"/>
    <property type="evidence" value="ECO:0007669"/>
    <property type="project" value="InterPro"/>
</dbReference>
<dbReference type="Proteomes" id="UP000293142">
    <property type="component" value="Unassembled WGS sequence"/>
</dbReference>
<dbReference type="GO" id="GO:0005737">
    <property type="term" value="C:cytoplasm"/>
    <property type="evidence" value="ECO:0007669"/>
    <property type="project" value="UniProtKB-SubCell"/>
</dbReference>
<feature type="domain" description="HTH araC/xylS-type" evidence="9">
    <location>
        <begin position="271"/>
        <end position="369"/>
    </location>
</feature>
<dbReference type="PROSITE" id="PS01124">
    <property type="entry name" value="HTH_ARAC_FAMILY_2"/>
    <property type="match status" value="1"/>
</dbReference>
<dbReference type="InterPro" id="IPR011006">
    <property type="entry name" value="CheY-like_superfamily"/>
</dbReference>
<dbReference type="InterPro" id="IPR020449">
    <property type="entry name" value="Tscrpt_reg_AraC-type_HTH"/>
</dbReference>
<keyword evidence="7" id="KW-0804">Transcription</keyword>
<reference evidence="11 12" key="1">
    <citation type="submission" date="2019-02" db="EMBL/GenBank/DDBJ databases">
        <title>Paenibacillus sp. nov., isolated from surface-sterilized tissue of Thalictrum simplex L.</title>
        <authorList>
            <person name="Tuo L."/>
        </authorList>
    </citation>
    <scope>NUCLEOTIDE SEQUENCE [LARGE SCALE GENOMIC DNA]</scope>
    <source>
        <strain evidence="11 12">N2SHLJ1</strain>
    </source>
</reference>
<dbReference type="PROSITE" id="PS50110">
    <property type="entry name" value="RESPONSE_REGULATORY"/>
    <property type="match status" value="1"/>
</dbReference>
<evidence type="ECO:0000256" key="2">
    <source>
        <dbReference type="ARBA" id="ARBA00022490"/>
    </source>
</evidence>
<comment type="subcellular location">
    <subcellularLocation>
        <location evidence="1">Cytoplasm</location>
    </subcellularLocation>
</comment>
<dbReference type="PROSITE" id="PS00041">
    <property type="entry name" value="HTH_ARAC_FAMILY_1"/>
    <property type="match status" value="1"/>
</dbReference>
<sequence>MKVLLVEDETLVRRFIKTLIHWEANGFTVVGEASNGEEAWELLQHHAVDIVLTDIRMPALNGFELIERIRGCRLPCEVIVLSSYDDFDYVRNALKLHVSDYVHKATVSGEELLDSLNRAKRDWLNRHEQMLYDRSLAQQMISRKATVAAGLLTQLLEQGADRDYLELLGEQLSIWKEPFQAALLSGDESVIAAEQAEGDIVMFPYEEYWIIAGKHGVKEFAEKRSPGCPAVYSEEAIRLAQWPDLYRKLKWELAEHLRKQDHLSALHVSIREAVEFIEAHYMDEITLELISDRVHISSAYFSRLFQKETGYTFTDYVTSIRINRAKAYLLQTKLPVYDIAERVGYRNSKYFLKLFKETVGYTPTEFRELTTK</sequence>
<evidence type="ECO:0000256" key="7">
    <source>
        <dbReference type="ARBA" id="ARBA00023163"/>
    </source>
</evidence>
<dbReference type="SUPFAM" id="SSF52172">
    <property type="entry name" value="CheY-like"/>
    <property type="match status" value="1"/>
</dbReference>
<keyword evidence="2" id="KW-0963">Cytoplasm</keyword>
<feature type="modified residue" description="4-aspartylphosphate" evidence="8">
    <location>
        <position position="54"/>
    </location>
</feature>
<dbReference type="PRINTS" id="PR00032">
    <property type="entry name" value="HTHARAC"/>
</dbReference>
<evidence type="ECO:0000256" key="1">
    <source>
        <dbReference type="ARBA" id="ARBA00004496"/>
    </source>
</evidence>
<dbReference type="SUPFAM" id="SSF46689">
    <property type="entry name" value="Homeodomain-like"/>
    <property type="match status" value="2"/>
</dbReference>
<dbReference type="OrthoDB" id="159632at2"/>
<accession>A0A4Q9DXJ3</accession>
<evidence type="ECO:0000313" key="11">
    <source>
        <dbReference type="EMBL" id="TBL81126.1"/>
    </source>
</evidence>
<dbReference type="PANTHER" id="PTHR42713:SF3">
    <property type="entry name" value="TRANSCRIPTIONAL REGULATORY PROTEIN HPTR"/>
    <property type="match status" value="1"/>
</dbReference>
<dbReference type="GO" id="GO:0043565">
    <property type="term" value="F:sequence-specific DNA binding"/>
    <property type="evidence" value="ECO:0007669"/>
    <property type="project" value="InterPro"/>
</dbReference>
<dbReference type="SMART" id="SM00448">
    <property type="entry name" value="REC"/>
    <property type="match status" value="1"/>
</dbReference>
<comment type="caution">
    <text evidence="11">The sequence shown here is derived from an EMBL/GenBank/DDBJ whole genome shotgun (WGS) entry which is preliminary data.</text>
</comment>
<evidence type="ECO:0000256" key="8">
    <source>
        <dbReference type="PROSITE-ProRule" id="PRU00169"/>
    </source>
</evidence>
<dbReference type="InterPro" id="IPR051552">
    <property type="entry name" value="HptR"/>
</dbReference>
<feature type="domain" description="Response regulatory" evidence="10">
    <location>
        <begin position="2"/>
        <end position="119"/>
    </location>
</feature>
<keyword evidence="3 8" id="KW-0597">Phosphoprotein</keyword>
<dbReference type="AlphaFoldDB" id="A0A4Q9DXJ3"/>
<dbReference type="GO" id="GO:0000160">
    <property type="term" value="P:phosphorelay signal transduction system"/>
    <property type="evidence" value="ECO:0007669"/>
    <property type="project" value="UniProtKB-KW"/>
</dbReference>
<dbReference type="InterPro" id="IPR018060">
    <property type="entry name" value="HTH_AraC"/>
</dbReference>
<evidence type="ECO:0000256" key="3">
    <source>
        <dbReference type="ARBA" id="ARBA00022553"/>
    </source>
</evidence>
<dbReference type="InterPro" id="IPR009057">
    <property type="entry name" value="Homeodomain-like_sf"/>
</dbReference>
<dbReference type="Pfam" id="PF00072">
    <property type="entry name" value="Response_reg"/>
    <property type="match status" value="1"/>
</dbReference>
<evidence type="ECO:0000259" key="9">
    <source>
        <dbReference type="PROSITE" id="PS01124"/>
    </source>
</evidence>
<dbReference type="PANTHER" id="PTHR42713">
    <property type="entry name" value="HISTIDINE KINASE-RELATED"/>
    <property type="match status" value="1"/>
</dbReference>
<proteinExistence type="predicted"/>
<evidence type="ECO:0000259" key="10">
    <source>
        <dbReference type="PROSITE" id="PS50110"/>
    </source>
</evidence>
<organism evidence="11 12">
    <name type="scientific">Paenibacillus thalictri</name>
    <dbReference type="NCBI Taxonomy" id="2527873"/>
    <lineage>
        <taxon>Bacteria</taxon>
        <taxon>Bacillati</taxon>
        <taxon>Bacillota</taxon>
        <taxon>Bacilli</taxon>
        <taxon>Bacillales</taxon>
        <taxon>Paenibacillaceae</taxon>
        <taxon>Paenibacillus</taxon>
    </lineage>
</organism>
<keyword evidence="12" id="KW-1185">Reference proteome</keyword>
<dbReference type="Gene3D" id="3.40.50.2300">
    <property type="match status" value="1"/>
</dbReference>
<dbReference type="RefSeq" id="WP_131011838.1">
    <property type="nucleotide sequence ID" value="NZ_SIRE01000003.1"/>
</dbReference>
<dbReference type="CDD" id="cd17536">
    <property type="entry name" value="REC_YesN-like"/>
    <property type="match status" value="1"/>
</dbReference>
<dbReference type="Gene3D" id="1.10.10.60">
    <property type="entry name" value="Homeodomain-like"/>
    <property type="match status" value="2"/>
</dbReference>
<dbReference type="Pfam" id="PF12833">
    <property type="entry name" value="HTH_18"/>
    <property type="match status" value="1"/>
</dbReference>
<protein>
    <submittedName>
        <fullName evidence="11">Response regulator</fullName>
    </submittedName>
</protein>
<evidence type="ECO:0000256" key="4">
    <source>
        <dbReference type="ARBA" id="ARBA00023012"/>
    </source>
</evidence>
<name>A0A4Q9DXJ3_9BACL</name>
<gene>
    <name evidence="11" type="ORF">EYB31_03265</name>
</gene>
<keyword evidence="5" id="KW-0805">Transcription regulation</keyword>
<evidence type="ECO:0000256" key="5">
    <source>
        <dbReference type="ARBA" id="ARBA00023015"/>
    </source>
</evidence>
<keyword evidence="4" id="KW-0902">Two-component regulatory system</keyword>
<keyword evidence="6" id="KW-0238">DNA-binding</keyword>
<dbReference type="InterPro" id="IPR001789">
    <property type="entry name" value="Sig_transdc_resp-reg_receiver"/>
</dbReference>
<dbReference type="EMBL" id="SIRE01000003">
    <property type="protein sequence ID" value="TBL81126.1"/>
    <property type="molecule type" value="Genomic_DNA"/>
</dbReference>
<evidence type="ECO:0000256" key="6">
    <source>
        <dbReference type="ARBA" id="ARBA00023125"/>
    </source>
</evidence>